<proteinExistence type="predicted"/>
<dbReference type="InterPro" id="IPR036388">
    <property type="entry name" value="WH-like_DNA-bd_sf"/>
</dbReference>
<dbReference type="Gene3D" id="1.10.10.10">
    <property type="entry name" value="Winged helix-like DNA-binding domain superfamily/Winged helix DNA-binding domain"/>
    <property type="match status" value="1"/>
</dbReference>
<dbReference type="AlphaFoldDB" id="M0IG58"/>
<evidence type="ECO:0000313" key="2">
    <source>
        <dbReference type="Proteomes" id="UP000011550"/>
    </source>
</evidence>
<accession>M0IG58</accession>
<dbReference type="STRING" id="662479.C440_08097"/>
<gene>
    <name evidence="1" type="ORF">C440_08097</name>
</gene>
<organism evidence="1 2">
    <name type="scientific">Haloferax mucosum ATCC BAA-1512</name>
    <dbReference type="NCBI Taxonomy" id="662479"/>
    <lineage>
        <taxon>Archaea</taxon>
        <taxon>Methanobacteriati</taxon>
        <taxon>Methanobacteriota</taxon>
        <taxon>Stenosarchaea group</taxon>
        <taxon>Halobacteria</taxon>
        <taxon>Halobacteriales</taxon>
        <taxon>Haloferacaceae</taxon>
        <taxon>Haloferax</taxon>
    </lineage>
</organism>
<sequence length="110" mass="12497">MIQEDCLRNFTAWPLYGPDMSPWRNDAIEPTLSLLDQSGLDLNPKAIVHNLEQQMQRPPSRSTVNRALKMLLEGGLVEKVDGGPFYRITDEGSAVIRAQQDPSKYDFYTE</sequence>
<name>M0IG58_9EURY</name>
<reference evidence="1 2" key="1">
    <citation type="journal article" date="2014" name="PLoS Genet.">
        <title>Phylogenetically driven sequencing of extremely halophilic archaea reveals strategies for static and dynamic osmo-response.</title>
        <authorList>
            <person name="Becker E.A."/>
            <person name="Seitzer P.M."/>
            <person name="Tritt A."/>
            <person name="Larsen D."/>
            <person name="Krusor M."/>
            <person name="Yao A.I."/>
            <person name="Wu D."/>
            <person name="Madern D."/>
            <person name="Eisen J.A."/>
            <person name="Darling A.E."/>
            <person name="Facciotti M.T."/>
        </authorList>
    </citation>
    <scope>NUCLEOTIDE SEQUENCE [LARGE SCALE GENOMIC DNA]</scope>
    <source>
        <strain evidence="1 2">ATCC BAA-1512</strain>
    </source>
</reference>
<dbReference type="Proteomes" id="UP000011550">
    <property type="component" value="Unassembled WGS sequence"/>
</dbReference>
<keyword evidence="2" id="KW-1185">Reference proteome</keyword>
<protein>
    <submittedName>
        <fullName evidence="1">PhiH1 repressor-like protein</fullName>
    </submittedName>
</protein>
<dbReference type="SUPFAM" id="SSF46785">
    <property type="entry name" value="Winged helix' DNA-binding domain"/>
    <property type="match status" value="1"/>
</dbReference>
<evidence type="ECO:0000313" key="1">
    <source>
        <dbReference type="EMBL" id="ELZ95022.1"/>
    </source>
</evidence>
<dbReference type="EMBL" id="AOLN01000011">
    <property type="protein sequence ID" value="ELZ95022.1"/>
    <property type="molecule type" value="Genomic_DNA"/>
</dbReference>
<comment type="caution">
    <text evidence="1">The sequence shown here is derived from an EMBL/GenBank/DDBJ whole genome shotgun (WGS) entry which is preliminary data.</text>
</comment>
<dbReference type="InterPro" id="IPR036390">
    <property type="entry name" value="WH_DNA-bd_sf"/>
</dbReference>